<evidence type="ECO:0000313" key="2">
    <source>
        <dbReference type="EMBL" id="OIR09742.1"/>
    </source>
</evidence>
<keyword evidence="1" id="KW-0812">Transmembrane</keyword>
<protein>
    <submittedName>
        <fullName evidence="2">Uncharacterized protein</fullName>
    </submittedName>
</protein>
<feature type="transmembrane region" description="Helical" evidence="1">
    <location>
        <begin position="90"/>
        <end position="109"/>
    </location>
</feature>
<keyword evidence="1" id="KW-0472">Membrane</keyword>
<gene>
    <name evidence="2" type="ORF">GALL_81470</name>
</gene>
<feature type="transmembrane region" description="Helical" evidence="1">
    <location>
        <begin position="6"/>
        <end position="25"/>
    </location>
</feature>
<comment type="caution">
    <text evidence="2">The sequence shown here is derived from an EMBL/GenBank/DDBJ whole genome shotgun (WGS) entry which is preliminary data.</text>
</comment>
<sequence length="126" mass="14074">METFIYAVAILAVSVVCYGVCRLFGCSPKFKTVSYVIANIIFFVPLVAVGLLLFAGLTAVAIAVIAFLLRTTGTLAVVTGWRFWKLLPDWAWFIAAVLVAYLTFMLYGWRGEIARWRARRKSKASQ</sequence>
<accession>A0A1J5TCA2</accession>
<dbReference type="AlphaFoldDB" id="A0A1J5TCA2"/>
<organism evidence="2">
    <name type="scientific">mine drainage metagenome</name>
    <dbReference type="NCBI Taxonomy" id="410659"/>
    <lineage>
        <taxon>unclassified sequences</taxon>
        <taxon>metagenomes</taxon>
        <taxon>ecological metagenomes</taxon>
    </lineage>
</organism>
<name>A0A1J5TCA2_9ZZZZ</name>
<dbReference type="EMBL" id="MLJW01000025">
    <property type="protein sequence ID" value="OIR09742.1"/>
    <property type="molecule type" value="Genomic_DNA"/>
</dbReference>
<feature type="transmembrane region" description="Helical" evidence="1">
    <location>
        <begin position="37"/>
        <end position="70"/>
    </location>
</feature>
<evidence type="ECO:0000256" key="1">
    <source>
        <dbReference type="SAM" id="Phobius"/>
    </source>
</evidence>
<proteinExistence type="predicted"/>
<reference evidence="2" key="1">
    <citation type="submission" date="2016-10" db="EMBL/GenBank/DDBJ databases">
        <title>Sequence of Gallionella enrichment culture.</title>
        <authorList>
            <person name="Poehlein A."/>
            <person name="Muehling M."/>
            <person name="Daniel R."/>
        </authorList>
    </citation>
    <scope>NUCLEOTIDE SEQUENCE</scope>
</reference>
<keyword evidence="1" id="KW-1133">Transmembrane helix</keyword>